<sequence length="62" mass="7046">ICAAASNSPSGAQPRYSPWCSWFITFDCNGYIVIERSLVRFWKGRTDSFAQCGFFPWLRSCG</sequence>
<name>A0A8H3WBB1_9PEZI</name>
<gene>
    <name evidence="1" type="ORF">GQ607_010244</name>
</gene>
<comment type="caution">
    <text evidence="1">The sequence shown here is derived from an EMBL/GenBank/DDBJ whole genome shotgun (WGS) entry which is preliminary data.</text>
</comment>
<evidence type="ECO:0000313" key="1">
    <source>
        <dbReference type="EMBL" id="KAF0322581.1"/>
    </source>
</evidence>
<evidence type="ECO:0000313" key="2">
    <source>
        <dbReference type="Proteomes" id="UP000434172"/>
    </source>
</evidence>
<dbReference type="EMBL" id="WOWK01000060">
    <property type="protein sequence ID" value="KAF0322581.1"/>
    <property type="molecule type" value="Genomic_DNA"/>
</dbReference>
<keyword evidence="2" id="KW-1185">Reference proteome</keyword>
<proteinExistence type="predicted"/>
<protein>
    <submittedName>
        <fullName evidence="1">Uncharacterized protein</fullName>
    </submittedName>
</protein>
<accession>A0A8H3WBB1</accession>
<feature type="non-terminal residue" evidence="1">
    <location>
        <position position="1"/>
    </location>
</feature>
<reference evidence="1 2" key="1">
    <citation type="submission" date="2019-12" db="EMBL/GenBank/DDBJ databases">
        <title>A genome sequence resource for the geographically widespread anthracnose pathogen Colletotrichum asianum.</title>
        <authorList>
            <person name="Meng Y."/>
        </authorList>
    </citation>
    <scope>NUCLEOTIDE SEQUENCE [LARGE SCALE GENOMIC DNA]</scope>
    <source>
        <strain evidence="1 2">ICMP 18580</strain>
    </source>
</reference>
<dbReference type="AlphaFoldDB" id="A0A8H3WBB1"/>
<organism evidence="1 2">
    <name type="scientific">Colletotrichum asianum</name>
    <dbReference type="NCBI Taxonomy" id="702518"/>
    <lineage>
        <taxon>Eukaryota</taxon>
        <taxon>Fungi</taxon>
        <taxon>Dikarya</taxon>
        <taxon>Ascomycota</taxon>
        <taxon>Pezizomycotina</taxon>
        <taxon>Sordariomycetes</taxon>
        <taxon>Hypocreomycetidae</taxon>
        <taxon>Glomerellales</taxon>
        <taxon>Glomerellaceae</taxon>
        <taxon>Colletotrichum</taxon>
        <taxon>Colletotrichum gloeosporioides species complex</taxon>
    </lineage>
</organism>
<dbReference type="Proteomes" id="UP000434172">
    <property type="component" value="Unassembled WGS sequence"/>
</dbReference>